<accession>A0A6J2UG33</accession>
<keyword evidence="1" id="KW-1133">Transmembrane helix</keyword>
<dbReference type="GeneID" id="115634023"/>
<feature type="transmembrane region" description="Helical" evidence="1">
    <location>
        <begin position="12"/>
        <end position="33"/>
    </location>
</feature>
<name>A0A6J2UG33_DROLE</name>
<evidence type="ECO:0000313" key="3">
    <source>
        <dbReference type="RefSeq" id="XP_030387416.1"/>
    </source>
</evidence>
<feature type="transmembrane region" description="Helical" evidence="1">
    <location>
        <begin position="68"/>
        <end position="90"/>
    </location>
</feature>
<evidence type="ECO:0000313" key="2">
    <source>
        <dbReference type="Proteomes" id="UP000504634"/>
    </source>
</evidence>
<gene>
    <name evidence="3" type="primary">LOC115634023</name>
</gene>
<dbReference type="PANTHER" id="PTHR36694:SF11">
    <property type="entry name" value="LP21121P-RELATED"/>
    <property type="match status" value="1"/>
</dbReference>
<keyword evidence="2" id="KW-1185">Reference proteome</keyword>
<dbReference type="AlphaFoldDB" id="A0A6J2UG33"/>
<protein>
    <submittedName>
        <fullName evidence="3">Uncharacterized protein LOC115634023</fullName>
    </submittedName>
</protein>
<organism evidence="2 3">
    <name type="scientific">Drosophila lebanonensis</name>
    <name type="common">Fruit fly</name>
    <name type="synonym">Scaptodrosophila lebanonensis</name>
    <dbReference type="NCBI Taxonomy" id="7225"/>
    <lineage>
        <taxon>Eukaryota</taxon>
        <taxon>Metazoa</taxon>
        <taxon>Ecdysozoa</taxon>
        <taxon>Arthropoda</taxon>
        <taxon>Hexapoda</taxon>
        <taxon>Insecta</taxon>
        <taxon>Pterygota</taxon>
        <taxon>Neoptera</taxon>
        <taxon>Endopterygota</taxon>
        <taxon>Diptera</taxon>
        <taxon>Brachycera</taxon>
        <taxon>Muscomorpha</taxon>
        <taxon>Ephydroidea</taxon>
        <taxon>Drosophilidae</taxon>
        <taxon>Scaptodrosophila</taxon>
    </lineage>
</organism>
<keyword evidence="1" id="KW-0472">Membrane</keyword>
<feature type="transmembrane region" description="Helical" evidence="1">
    <location>
        <begin position="96"/>
        <end position="117"/>
    </location>
</feature>
<keyword evidence="1" id="KW-0812">Transmembrane</keyword>
<reference evidence="3" key="1">
    <citation type="submission" date="2025-08" db="UniProtKB">
        <authorList>
            <consortium name="RefSeq"/>
        </authorList>
    </citation>
    <scope>IDENTIFICATION</scope>
    <source>
        <strain evidence="3">11010-0011.00</strain>
        <tissue evidence="3">Whole body</tissue>
    </source>
</reference>
<dbReference type="PANTHER" id="PTHR36694">
    <property type="entry name" value="PASIFLORA 1, ISOFORM A-RELATED"/>
    <property type="match status" value="1"/>
</dbReference>
<feature type="transmembrane region" description="Helical" evidence="1">
    <location>
        <begin position="124"/>
        <end position="146"/>
    </location>
</feature>
<dbReference type="Proteomes" id="UP000504634">
    <property type="component" value="Unplaced"/>
</dbReference>
<sequence>METLTNCCYFFSLQTGCILIAVLEATLGLFQIYCSRSELHDINGMTHKSTTEQKLHNHNIDIETQRGIFEMSMAISSIISSLLLLIGALYKRPVCLLIWLQICIATFISFLFYTLIVDLTPEHLVMDAICVCIDVYFWFIVLSYYIQLRSAQTGSPSEFEVLYTPTDV</sequence>
<evidence type="ECO:0000256" key="1">
    <source>
        <dbReference type="SAM" id="Phobius"/>
    </source>
</evidence>
<dbReference type="RefSeq" id="XP_030387416.1">
    <property type="nucleotide sequence ID" value="XM_030531556.1"/>
</dbReference>
<dbReference type="OrthoDB" id="7833108at2759"/>
<proteinExistence type="predicted"/>